<evidence type="ECO:0000313" key="3">
    <source>
        <dbReference type="Proteomes" id="UP001159364"/>
    </source>
</evidence>
<feature type="transmembrane region" description="Helical" evidence="1">
    <location>
        <begin position="56"/>
        <end position="81"/>
    </location>
</feature>
<keyword evidence="1" id="KW-1133">Transmembrane helix</keyword>
<dbReference type="EMBL" id="JAIWQS010000011">
    <property type="protein sequence ID" value="KAJ8751155.1"/>
    <property type="molecule type" value="Genomic_DNA"/>
</dbReference>
<dbReference type="Proteomes" id="UP001159364">
    <property type="component" value="Linkage Group LG11"/>
</dbReference>
<protein>
    <submittedName>
        <fullName evidence="2">Uncharacterized protein</fullName>
    </submittedName>
</protein>
<evidence type="ECO:0000313" key="2">
    <source>
        <dbReference type="EMBL" id="KAJ8751155.1"/>
    </source>
</evidence>
<name>A0AAV8SGT9_9ROSI</name>
<keyword evidence="1" id="KW-0472">Membrane</keyword>
<evidence type="ECO:0000256" key="1">
    <source>
        <dbReference type="SAM" id="Phobius"/>
    </source>
</evidence>
<sequence length="115" mass="13058">MESIVVKLLLFSHEDFQSRKIVGNTSCTVSELVDFLHNCWDSELQSLSVCATNLSMLMGINVFICFFHLPKAFIFILMKLCIRNCVMDLTKELGNLCYVFGLNLYGSAVYLKCGR</sequence>
<keyword evidence="3" id="KW-1185">Reference proteome</keyword>
<organism evidence="2 3">
    <name type="scientific">Erythroxylum novogranatense</name>
    <dbReference type="NCBI Taxonomy" id="1862640"/>
    <lineage>
        <taxon>Eukaryota</taxon>
        <taxon>Viridiplantae</taxon>
        <taxon>Streptophyta</taxon>
        <taxon>Embryophyta</taxon>
        <taxon>Tracheophyta</taxon>
        <taxon>Spermatophyta</taxon>
        <taxon>Magnoliopsida</taxon>
        <taxon>eudicotyledons</taxon>
        <taxon>Gunneridae</taxon>
        <taxon>Pentapetalae</taxon>
        <taxon>rosids</taxon>
        <taxon>fabids</taxon>
        <taxon>Malpighiales</taxon>
        <taxon>Erythroxylaceae</taxon>
        <taxon>Erythroxylum</taxon>
    </lineage>
</organism>
<accession>A0AAV8SGT9</accession>
<gene>
    <name evidence="2" type="ORF">K2173_016336</name>
</gene>
<proteinExistence type="predicted"/>
<reference evidence="2 3" key="1">
    <citation type="submission" date="2021-09" db="EMBL/GenBank/DDBJ databases">
        <title>Genomic insights and catalytic innovation underlie evolution of tropane alkaloids biosynthesis.</title>
        <authorList>
            <person name="Wang Y.-J."/>
            <person name="Tian T."/>
            <person name="Huang J.-P."/>
            <person name="Huang S.-X."/>
        </authorList>
    </citation>
    <scope>NUCLEOTIDE SEQUENCE [LARGE SCALE GENOMIC DNA]</scope>
    <source>
        <strain evidence="2">KIB-2018</strain>
        <tissue evidence="2">Leaf</tissue>
    </source>
</reference>
<dbReference type="AlphaFoldDB" id="A0AAV8SGT9"/>
<keyword evidence="1" id="KW-0812">Transmembrane</keyword>
<comment type="caution">
    <text evidence="2">The sequence shown here is derived from an EMBL/GenBank/DDBJ whole genome shotgun (WGS) entry which is preliminary data.</text>
</comment>